<comment type="caution">
    <text evidence="4">The sequence shown here is derived from an EMBL/GenBank/DDBJ whole genome shotgun (WGS) entry which is preliminary data.</text>
</comment>
<dbReference type="GO" id="GO:0008745">
    <property type="term" value="F:N-acetylmuramoyl-L-alanine amidase activity"/>
    <property type="evidence" value="ECO:0007669"/>
    <property type="project" value="InterPro"/>
</dbReference>
<dbReference type="SMART" id="SM00646">
    <property type="entry name" value="Ami_3"/>
    <property type="match status" value="1"/>
</dbReference>
<evidence type="ECO:0000313" key="5">
    <source>
        <dbReference type="Proteomes" id="UP000284751"/>
    </source>
</evidence>
<dbReference type="AlphaFoldDB" id="A0A412B0I4"/>
<dbReference type="Gene3D" id="3.40.630.40">
    <property type="entry name" value="Zn-dependent exopeptidases"/>
    <property type="match status" value="1"/>
</dbReference>
<name>A0A412B0I4_9FIRM</name>
<reference evidence="4 5" key="1">
    <citation type="submission" date="2018-08" db="EMBL/GenBank/DDBJ databases">
        <title>A genome reference for cultivated species of the human gut microbiota.</title>
        <authorList>
            <person name="Zou Y."/>
            <person name="Xue W."/>
            <person name="Luo G."/>
        </authorList>
    </citation>
    <scope>NUCLEOTIDE SEQUENCE [LARGE SCALE GENOMIC DNA]</scope>
    <source>
        <strain evidence="4 5">AF28-26</strain>
    </source>
</reference>
<proteinExistence type="predicted"/>
<protein>
    <submittedName>
        <fullName evidence="4">N-acetylmuramoyl-L-alanine amidase</fullName>
    </submittedName>
</protein>
<evidence type="ECO:0000256" key="2">
    <source>
        <dbReference type="SAM" id="Phobius"/>
    </source>
</evidence>
<feature type="domain" description="MurNAc-LAA" evidence="3">
    <location>
        <begin position="123"/>
        <end position="236"/>
    </location>
</feature>
<gene>
    <name evidence="4" type="ORF">DWY99_01675</name>
</gene>
<evidence type="ECO:0000259" key="3">
    <source>
        <dbReference type="SMART" id="SM00646"/>
    </source>
</evidence>
<accession>A0A412B0I4</accession>
<dbReference type="GO" id="GO:0009253">
    <property type="term" value="P:peptidoglycan catabolic process"/>
    <property type="evidence" value="ECO:0007669"/>
    <property type="project" value="InterPro"/>
</dbReference>
<evidence type="ECO:0000256" key="1">
    <source>
        <dbReference type="ARBA" id="ARBA00022801"/>
    </source>
</evidence>
<keyword evidence="2" id="KW-0812">Transmembrane</keyword>
<dbReference type="PANTHER" id="PTHR30404">
    <property type="entry name" value="N-ACETYLMURAMOYL-L-ALANINE AMIDASE"/>
    <property type="match status" value="1"/>
</dbReference>
<dbReference type="CDD" id="cd02696">
    <property type="entry name" value="MurNAc-LAA"/>
    <property type="match status" value="1"/>
</dbReference>
<organism evidence="4 5">
    <name type="scientific">[Clostridium] leptum</name>
    <dbReference type="NCBI Taxonomy" id="1535"/>
    <lineage>
        <taxon>Bacteria</taxon>
        <taxon>Bacillati</taxon>
        <taxon>Bacillota</taxon>
        <taxon>Clostridia</taxon>
        <taxon>Eubacteriales</taxon>
        <taxon>Oscillospiraceae</taxon>
        <taxon>Oscillospiraceae incertae sedis</taxon>
    </lineage>
</organism>
<dbReference type="PANTHER" id="PTHR30404:SF0">
    <property type="entry name" value="N-ACETYLMURAMOYL-L-ALANINE AMIDASE AMIC"/>
    <property type="match status" value="1"/>
</dbReference>
<keyword evidence="1" id="KW-0378">Hydrolase</keyword>
<dbReference type="GO" id="GO:0030288">
    <property type="term" value="C:outer membrane-bounded periplasmic space"/>
    <property type="evidence" value="ECO:0007669"/>
    <property type="project" value="TreeGrafter"/>
</dbReference>
<dbReference type="EMBL" id="QRTC01000003">
    <property type="protein sequence ID" value="RGQ44152.1"/>
    <property type="molecule type" value="Genomic_DNA"/>
</dbReference>
<dbReference type="InterPro" id="IPR002508">
    <property type="entry name" value="MurNAc-LAA_cat"/>
</dbReference>
<keyword evidence="2" id="KW-1133">Transmembrane helix</keyword>
<dbReference type="Pfam" id="PF01520">
    <property type="entry name" value="Amidase_3"/>
    <property type="match status" value="1"/>
</dbReference>
<feature type="transmembrane region" description="Helical" evidence="2">
    <location>
        <begin position="12"/>
        <end position="31"/>
    </location>
</feature>
<dbReference type="SUPFAM" id="SSF53187">
    <property type="entry name" value="Zn-dependent exopeptidases"/>
    <property type="match status" value="1"/>
</dbReference>
<sequence length="244" mass="27005">MNALRKSVKDILFYSAACALVAVFGILIYSASQKVAFQADASPSAPKPIIIIDVGHGGEDGGAVADDGTLEKDLNLSIATYLYQYFQEQGFDTIITRTEDVALGDQNLSTIRERKRSDLQKRVEIMNSYPNSITISIHQNKFEQSKYYGTQVFYSVNDADSVKLAESIRASVVKDLQPNNKRETKPATESIYVLNHAQYTAVLVECGFVSNAEELANLKDTSYQKMLAYGIFSGFLDYYKSSPG</sequence>
<evidence type="ECO:0000313" key="4">
    <source>
        <dbReference type="EMBL" id="RGQ44152.1"/>
    </source>
</evidence>
<dbReference type="InterPro" id="IPR050695">
    <property type="entry name" value="N-acetylmuramoyl_amidase_3"/>
</dbReference>
<dbReference type="Proteomes" id="UP000284751">
    <property type="component" value="Unassembled WGS sequence"/>
</dbReference>
<keyword evidence="2" id="KW-0472">Membrane</keyword>